<keyword evidence="1" id="KW-1133">Transmembrane helix</keyword>
<organism evidence="2 3">
    <name type="scientific">Planotetraspora mira</name>
    <dbReference type="NCBI Taxonomy" id="58121"/>
    <lineage>
        <taxon>Bacteria</taxon>
        <taxon>Bacillati</taxon>
        <taxon>Actinomycetota</taxon>
        <taxon>Actinomycetes</taxon>
        <taxon>Streptosporangiales</taxon>
        <taxon>Streptosporangiaceae</taxon>
        <taxon>Planotetraspora</taxon>
    </lineage>
</organism>
<dbReference type="GO" id="GO:0022857">
    <property type="term" value="F:transmembrane transporter activity"/>
    <property type="evidence" value="ECO:0007669"/>
    <property type="project" value="InterPro"/>
</dbReference>
<evidence type="ECO:0000313" key="3">
    <source>
        <dbReference type="Proteomes" id="UP000650628"/>
    </source>
</evidence>
<protein>
    <submittedName>
        <fullName evidence="2">Uncharacterized protein</fullName>
    </submittedName>
</protein>
<dbReference type="EMBL" id="BOOO01000002">
    <property type="protein sequence ID" value="GII26974.1"/>
    <property type="molecule type" value="Genomic_DNA"/>
</dbReference>
<sequence>MPDHLLLAAQDLRLDVNVLDYAILALYFLVVLGIGLAARRAVRTSLDFFLSGRSLPAWITGLAFMSANSAPSRSSAWPPTAPSTA</sequence>
<dbReference type="InterPro" id="IPR001734">
    <property type="entry name" value="Na/solute_symporter"/>
</dbReference>
<comment type="caution">
    <text evidence="2">The sequence shown here is derived from an EMBL/GenBank/DDBJ whole genome shotgun (WGS) entry which is preliminary data.</text>
</comment>
<dbReference type="PROSITE" id="PS50283">
    <property type="entry name" value="NA_SOLUT_SYMP_3"/>
    <property type="match status" value="1"/>
</dbReference>
<name>A0A8J3X4U1_9ACTN</name>
<evidence type="ECO:0000313" key="2">
    <source>
        <dbReference type="EMBL" id="GII26974.1"/>
    </source>
</evidence>
<dbReference type="GO" id="GO:0016020">
    <property type="term" value="C:membrane"/>
    <property type="evidence" value="ECO:0007669"/>
    <property type="project" value="InterPro"/>
</dbReference>
<evidence type="ECO:0000256" key="1">
    <source>
        <dbReference type="SAM" id="Phobius"/>
    </source>
</evidence>
<dbReference type="Proteomes" id="UP000650628">
    <property type="component" value="Unassembled WGS sequence"/>
</dbReference>
<keyword evidence="1" id="KW-0472">Membrane</keyword>
<dbReference type="RefSeq" id="WP_239113498.1">
    <property type="nucleotide sequence ID" value="NZ_BOOO01000002.1"/>
</dbReference>
<keyword evidence="1" id="KW-0812">Transmembrane</keyword>
<keyword evidence="3" id="KW-1185">Reference proteome</keyword>
<dbReference type="AlphaFoldDB" id="A0A8J3X4U1"/>
<accession>A0A8J3X4U1</accession>
<feature type="transmembrane region" description="Helical" evidence="1">
    <location>
        <begin position="21"/>
        <end position="38"/>
    </location>
</feature>
<gene>
    <name evidence="2" type="ORF">Pmi06nite_04160</name>
</gene>
<proteinExistence type="predicted"/>
<reference evidence="2 3" key="1">
    <citation type="submission" date="2021-01" db="EMBL/GenBank/DDBJ databases">
        <title>Whole genome shotgun sequence of Planotetraspora mira NBRC 15435.</title>
        <authorList>
            <person name="Komaki H."/>
            <person name="Tamura T."/>
        </authorList>
    </citation>
    <scope>NUCLEOTIDE SEQUENCE [LARGE SCALE GENOMIC DNA]</scope>
    <source>
        <strain evidence="2 3">NBRC 15435</strain>
    </source>
</reference>